<evidence type="ECO:0000313" key="1">
    <source>
        <dbReference type="EMBL" id="GAD58525.1"/>
    </source>
</evidence>
<evidence type="ECO:0000313" key="2">
    <source>
        <dbReference type="Proteomes" id="UP000016569"/>
    </source>
</evidence>
<reference evidence="2" key="1">
    <citation type="journal article" date="2013" name="Genome Announc.">
        <title>Draft Genome Sequence of the Dimorphic Prosthecate Bacterium Brevundimonas abyssalis TAR-001T.</title>
        <authorList>
            <person name="Tsubouchi T."/>
            <person name="Nishi S."/>
            <person name="Usui K."/>
            <person name="Shimane Y."/>
            <person name="Takaki Y."/>
            <person name="Maruyama T."/>
            <person name="Hatada Y."/>
        </authorList>
    </citation>
    <scope>NUCLEOTIDE SEQUENCE [LARGE SCALE GENOMIC DNA]</scope>
    <source>
        <strain evidence="2">TAR-001</strain>
    </source>
</reference>
<dbReference type="RefSeq" id="WP_021696621.1">
    <property type="nucleotide sequence ID" value="NZ_BATC01000008.1"/>
</dbReference>
<comment type="caution">
    <text evidence="1">The sequence shown here is derived from an EMBL/GenBank/DDBJ whole genome shotgun (WGS) entry which is preliminary data.</text>
</comment>
<accession>A0A8E0KKJ3</accession>
<organism evidence="1 2">
    <name type="scientific">Brevundimonas abyssalis TAR-001</name>
    <dbReference type="NCBI Taxonomy" id="1391729"/>
    <lineage>
        <taxon>Bacteria</taxon>
        <taxon>Pseudomonadati</taxon>
        <taxon>Pseudomonadota</taxon>
        <taxon>Alphaproteobacteria</taxon>
        <taxon>Caulobacterales</taxon>
        <taxon>Caulobacteraceae</taxon>
        <taxon>Brevundimonas</taxon>
    </lineage>
</organism>
<name>A0A8E0KKJ3_9CAUL</name>
<dbReference type="EMBL" id="BATC01000008">
    <property type="protein sequence ID" value="GAD58525.1"/>
    <property type="molecule type" value="Genomic_DNA"/>
</dbReference>
<sequence>MTETIARLVDRLEAKFDQHFERVQRTLLICDVGLWREDAARFRAAL</sequence>
<dbReference type="Proteomes" id="UP000016569">
    <property type="component" value="Unassembled WGS sequence"/>
</dbReference>
<protein>
    <submittedName>
        <fullName evidence="1">Uncharacterized protein</fullName>
    </submittedName>
</protein>
<dbReference type="AlphaFoldDB" id="A0A8E0KKJ3"/>
<keyword evidence="2" id="KW-1185">Reference proteome</keyword>
<proteinExistence type="predicted"/>
<gene>
    <name evidence="1" type="ORF">MBEBAB_0775</name>
</gene>